<feature type="domain" description="HD/PDEase" evidence="1">
    <location>
        <begin position="26"/>
        <end position="135"/>
    </location>
</feature>
<reference evidence="2" key="1">
    <citation type="journal article" date="2015" name="Nature">
        <title>Complex archaea that bridge the gap between prokaryotes and eukaryotes.</title>
        <authorList>
            <person name="Spang A."/>
            <person name="Saw J.H."/>
            <person name="Jorgensen S.L."/>
            <person name="Zaremba-Niedzwiedzka K."/>
            <person name="Martijn J."/>
            <person name="Lind A.E."/>
            <person name="van Eijk R."/>
            <person name="Schleper C."/>
            <person name="Guy L."/>
            <person name="Ettema T.J."/>
        </authorList>
    </citation>
    <scope>NUCLEOTIDE SEQUENCE</scope>
</reference>
<dbReference type="SUPFAM" id="SSF109604">
    <property type="entry name" value="HD-domain/PDEase-like"/>
    <property type="match status" value="1"/>
</dbReference>
<dbReference type="PANTHER" id="PTHR46246:SF1">
    <property type="entry name" value="GUANOSINE-3',5'-BIS(DIPHOSPHATE) 3'-PYROPHOSPHOHYDROLASE MESH1"/>
    <property type="match status" value="1"/>
</dbReference>
<dbReference type="AlphaFoldDB" id="A0A0F9IR53"/>
<organism evidence="2">
    <name type="scientific">marine sediment metagenome</name>
    <dbReference type="NCBI Taxonomy" id="412755"/>
    <lineage>
        <taxon>unclassified sequences</taxon>
        <taxon>metagenomes</taxon>
        <taxon>ecological metagenomes</taxon>
    </lineage>
</organism>
<evidence type="ECO:0000259" key="1">
    <source>
        <dbReference type="SMART" id="SM00471"/>
    </source>
</evidence>
<dbReference type="InterPro" id="IPR003607">
    <property type="entry name" value="HD/PDEase_dom"/>
</dbReference>
<protein>
    <recommendedName>
        <fullName evidence="1">HD/PDEase domain-containing protein</fullName>
    </recommendedName>
</protein>
<dbReference type="CDD" id="cd00077">
    <property type="entry name" value="HDc"/>
    <property type="match status" value="1"/>
</dbReference>
<dbReference type="GO" id="GO:0008893">
    <property type="term" value="F:guanosine-3',5'-bis(diphosphate) 3'-diphosphatase activity"/>
    <property type="evidence" value="ECO:0007669"/>
    <property type="project" value="TreeGrafter"/>
</dbReference>
<evidence type="ECO:0000313" key="2">
    <source>
        <dbReference type="EMBL" id="KKM59534.1"/>
    </source>
</evidence>
<comment type="caution">
    <text evidence="2">The sequence shown here is derived from an EMBL/GenBank/DDBJ whole genome shotgun (WGS) entry which is preliminary data.</text>
</comment>
<proteinExistence type="predicted"/>
<dbReference type="SMART" id="SM00471">
    <property type="entry name" value="HDc"/>
    <property type="match status" value="1"/>
</dbReference>
<accession>A0A0F9IR53</accession>
<gene>
    <name evidence="2" type="ORF">LCGC14_1548030</name>
</gene>
<name>A0A0F9IR53_9ZZZZ</name>
<dbReference type="InterPro" id="IPR052194">
    <property type="entry name" value="MESH1"/>
</dbReference>
<sequence>MKDFSNYWNAMSFAFIKYGNLKRKAKDIPYVIHPIRITTILHAAGFNEFDHDDLMIAALFHDLLEDTETTLEEIESHFGKKVGEIVVELSKPKGTKGRDKDKWLENFIENSKEAKIIKIADRIDNLMDMRDVWDVEKQRSYADQAKIILKSCGDANKQLAHKLDDCINEILSNL</sequence>
<dbReference type="Pfam" id="PF13328">
    <property type="entry name" value="HD_4"/>
    <property type="match status" value="1"/>
</dbReference>
<dbReference type="EMBL" id="LAZR01011793">
    <property type="protein sequence ID" value="KKM59534.1"/>
    <property type="molecule type" value="Genomic_DNA"/>
</dbReference>
<dbReference type="Gene3D" id="1.10.3210.10">
    <property type="entry name" value="Hypothetical protein af1432"/>
    <property type="match status" value="1"/>
</dbReference>
<dbReference type="PANTHER" id="PTHR46246">
    <property type="entry name" value="GUANOSINE-3',5'-BIS(DIPHOSPHATE) 3'-PYROPHOSPHOHYDROLASE MESH1"/>
    <property type="match status" value="1"/>
</dbReference>